<reference evidence="8" key="1">
    <citation type="submission" date="2023-07" db="EMBL/GenBank/DDBJ databases">
        <title>30 novel species of actinomycetes from the DSMZ collection.</title>
        <authorList>
            <person name="Nouioui I."/>
        </authorList>
    </citation>
    <scope>NUCLEOTIDE SEQUENCE [LARGE SCALE GENOMIC DNA]</scope>
    <source>
        <strain evidence="8">DSM 44917</strain>
    </source>
</reference>
<dbReference type="EMBL" id="JAVREN010000051">
    <property type="protein sequence ID" value="MDT0309977.1"/>
    <property type="molecule type" value="Genomic_DNA"/>
</dbReference>
<dbReference type="InterPro" id="IPR027417">
    <property type="entry name" value="P-loop_NTPase"/>
</dbReference>
<dbReference type="InterPro" id="IPR003593">
    <property type="entry name" value="AAA+_ATPase"/>
</dbReference>
<name>A0ABU2LEF0_9ACTN</name>
<dbReference type="Gene3D" id="3.40.50.300">
    <property type="entry name" value="P-loop containing nucleotide triphosphate hydrolases"/>
    <property type="match status" value="1"/>
</dbReference>
<evidence type="ECO:0000256" key="2">
    <source>
        <dbReference type="ARBA" id="ARBA00022448"/>
    </source>
</evidence>
<evidence type="ECO:0000256" key="5">
    <source>
        <dbReference type="ARBA" id="ARBA00022970"/>
    </source>
</evidence>
<accession>A0ABU2LEF0</accession>
<dbReference type="InterPro" id="IPR003439">
    <property type="entry name" value="ABC_transporter-like_ATP-bd"/>
</dbReference>
<comment type="similarity">
    <text evidence="1">Belongs to the ABC transporter superfamily.</text>
</comment>
<keyword evidence="8" id="KW-1185">Reference proteome</keyword>
<dbReference type="SUPFAM" id="SSF52540">
    <property type="entry name" value="P-loop containing nucleoside triphosphate hydrolases"/>
    <property type="match status" value="1"/>
</dbReference>
<evidence type="ECO:0000313" key="7">
    <source>
        <dbReference type="EMBL" id="MDT0309977.1"/>
    </source>
</evidence>
<keyword evidence="4 7" id="KW-0067">ATP-binding</keyword>
<dbReference type="SMART" id="SM00382">
    <property type="entry name" value="AAA"/>
    <property type="match status" value="1"/>
</dbReference>
<evidence type="ECO:0000256" key="3">
    <source>
        <dbReference type="ARBA" id="ARBA00022741"/>
    </source>
</evidence>
<dbReference type="InterPro" id="IPR052156">
    <property type="entry name" value="BCAA_Transport_ATP-bd_LivF"/>
</dbReference>
<dbReference type="GO" id="GO:0005524">
    <property type="term" value="F:ATP binding"/>
    <property type="evidence" value="ECO:0007669"/>
    <property type="project" value="UniProtKB-KW"/>
</dbReference>
<feature type="domain" description="ABC transporter" evidence="6">
    <location>
        <begin position="2"/>
        <end position="233"/>
    </location>
</feature>
<gene>
    <name evidence="7" type="ORF">RM780_23915</name>
</gene>
<organism evidence="7 8">
    <name type="scientific">Streptomyces boetiae</name>
    <dbReference type="NCBI Taxonomy" id="3075541"/>
    <lineage>
        <taxon>Bacteria</taxon>
        <taxon>Bacillati</taxon>
        <taxon>Actinomycetota</taxon>
        <taxon>Actinomycetes</taxon>
        <taxon>Kitasatosporales</taxon>
        <taxon>Streptomycetaceae</taxon>
        <taxon>Streptomyces</taxon>
    </lineage>
</organism>
<evidence type="ECO:0000256" key="4">
    <source>
        <dbReference type="ARBA" id="ARBA00022840"/>
    </source>
</evidence>
<dbReference type="PANTHER" id="PTHR43820">
    <property type="entry name" value="HIGH-AFFINITY BRANCHED-CHAIN AMINO ACID TRANSPORT ATP-BINDING PROTEIN LIVF"/>
    <property type="match status" value="1"/>
</dbReference>
<sequence length="244" mass="25590">MLTVSDLTVAFGPTVAVRGVSLTAEAGTVTGILGANGAGKTTTLLGILGHVPRRGGRITFDGRDVTALDTRALVRAGIALCPENRRLFPSMSIEDNLLLGAYGQPRATRQARLARTYERFGWLHDRRAEAAGRLSGGQQQTVAIARALMSDPRLVLLDEPSSGLSPVAVEEVGEVLRGIARDGTAMVLVEQNVRLVERLCSTAYVLAHGQVTASGPVDELIGGDAVSDAYLGTGDRPAAGPQPR</sequence>
<dbReference type="RefSeq" id="WP_311632951.1">
    <property type="nucleotide sequence ID" value="NZ_JAVREN010000051.1"/>
</dbReference>
<proteinExistence type="inferred from homology"/>
<dbReference type="Pfam" id="PF00005">
    <property type="entry name" value="ABC_tran"/>
    <property type="match status" value="1"/>
</dbReference>
<evidence type="ECO:0000259" key="6">
    <source>
        <dbReference type="PROSITE" id="PS50893"/>
    </source>
</evidence>
<dbReference type="Proteomes" id="UP001183388">
    <property type="component" value="Unassembled WGS sequence"/>
</dbReference>
<keyword evidence="2" id="KW-0813">Transport</keyword>
<keyword evidence="3" id="KW-0547">Nucleotide-binding</keyword>
<dbReference type="PANTHER" id="PTHR43820:SF4">
    <property type="entry name" value="HIGH-AFFINITY BRANCHED-CHAIN AMINO ACID TRANSPORT ATP-BINDING PROTEIN LIVF"/>
    <property type="match status" value="1"/>
</dbReference>
<evidence type="ECO:0000256" key="1">
    <source>
        <dbReference type="ARBA" id="ARBA00005417"/>
    </source>
</evidence>
<dbReference type="CDD" id="cd03224">
    <property type="entry name" value="ABC_TM1139_LivF_branched"/>
    <property type="match status" value="1"/>
</dbReference>
<comment type="caution">
    <text evidence="7">The sequence shown here is derived from an EMBL/GenBank/DDBJ whole genome shotgun (WGS) entry which is preliminary data.</text>
</comment>
<keyword evidence="5" id="KW-0029">Amino-acid transport</keyword>
<evidence type="ECO:0000313" key="8">
    <source>
        <dbReference type="Proteomes" id="UP001183388"/>
    </source>
</evidence>
<dbReference type="PROSITE" id="PS50893">
    <property type="entry name" value="ABC_TRANSPORTER_2"/>
    <property type="match status" value="1"/>
</dbReference>
<protein>
    <submittedName>
        <fullName evidence="7">ABC transporter ATP-binding protein</fullName>
    </submittedName>
</protein>